<dbReference type="Pfam" id="PF13366">
    <property type="entry name" value="PDDEXK_3"/>
    <property type="match status" value="1"/>
</dbReference>
<accession>A0A1F5N9V0</accession>
<dbReference type="EMBL" id="MFEH01000001">
    <property type="protein sequence ID" value="OGE74415.1"/>
    <property type="molecule type" value="Genomic_DNA"/>
</dbReference>
<evidence type="ECO:0000313" key="2">
    <source>
        <dbReference type="Proteomes" id="UP000177610"/>
    </source>
</evidence>
<dbReference type="Proteomes" id="UP000177610">
    <property type="component" value="Unassembled WGS sequence"/>
</dbReference>
<evidence type="ECO:0000313" key="1">
    <source>
        <dbReference type="EMBL" id="OGE74415.1"/>
    </source>
</evidence>
<dbReference type="NCBIfam" id="TIGR04256">
    <property type="entry name" value="GxxExxY"/>
    <property type="match status" value="1"/>
</dbReference>
<organism evidence="1 2">
    <name type="scientific">Candidatus Doudnabacteria bacterium RIFCSPHIGHO2_01_FULL_41_86</name>
    <dbReference type="NCBI Taxonomy" id="1817821"/>
    <lineage>
        <taxon>Bacteria</taxon>
        <taxon>Candidatus Doudnaibacteriota</taxon>
    </lineage>
</organism>
<reference evidence="1 2" key="1">
    <citation type="journal article" date="2016" name="Nat. Commun.">
        <title>Thousands of microbial genomes shed light on interconnected biogeochemical processes in an aquifer system.</title>
        <authorList>
            <person name="Anantharaman K."/>
            <person name="Brown C.T."/>
            <person name="Hug L.A."/>
            <person name="Sharon I."/>
            <person name="Castelle C.J."/>
            <person name="Probst A.J."/>
            <person name="Thomas B.C."/>
            <person name="Singh A."/>
            <person name="Wilkins M.J."/>
            <person name="Karaoz U."/>
            <person name="Brodie E.L."/>
            <person name="Williams K.H."/>
            <person name="Hubbard S.S."/>
            <person name="Banfield J.F."/>
        </authorList>
    </citation>
    <scope>NUCLEOTIDE SEQUENCE [LARGE SCALE GENOMIC DNA]</scope>
</reference>
<gene>
    <name evidence="1" type="ORF">A2717_02680</name>
</gene>
<dbReference type="STRING" id="1817821.A2717_02680"/>
<name>A0A1F5N9V0_9BACT</name>
<proteinExistence type="predicted"/>
<comment type="caution">
    <text evidence="1">The sequence shown here is derived from an EMBL/GenBank/DDBJ whole genome shotgun (WGS) entry which is preliminary data.</text>
</comment>
<evidence type="ECO:0008006" key="3">
    <source>
        <dbReference type="Google" id="ProtNLM"/>
    </source>
</evidence>
<dbReference type="AlphaFoldDB" id="A0A1F5N9V0"/>
<protein>
    <recommendedName>
        <fullName evidence="3">GxxExxY protein</fullName>
    </recommendedName>
</protein>
<dbReference type="InterPro" id="IPR026350">
    <property type="entry name" value="GxxExxY"/>
</dbReference>
<sequence>MVGVLFEVFKQLGNKHHEKYYQRAVAIELKKSNLSFTEQARIPLMYKDKAIGSYRLDFLVENKVALEIKKDNNFSYKNIEQVIAYLKALDLKLGILANFTAKGLQYKRILNIN</sequence>